<reference evidence="3 4" key="1">
    <citation type="journal article" date="2011" name="Science">
        <title>The Selaginella genome identifies genetic changes associated with the evolution of vascular plants.</title>
        <authorList>
            <person name="Banks J.A."/>
            <person name="Nishiyama T."/>
            <person name="Hasebe M."/>
            <person name="Bowman J.L."/>
            <person name="Gribskov M."/>
            <person name="dePamphilis C."/>
            <person name="Albert V.A."/>
            <person name="Aono N."/>
            <person name="Aoyama T."/>
            <person name="Ambrose B.A."/>
            <person name="Ashton N.W."/>
            <person name="Axtell M.J."/>
            <person name="Barker E."/>
            <person name="Barker M.S."/>
            <person name="Bennetzen J.L."/>
            <person name="Bonawitz N.D."/>
            <person name="Chapple C."/>
            <person name="Cheng C."/>
            <person name="Correa L.G."/>
            <person name="Dacre M."/>
            <person name="DeBarry J."/>
            <person name="Dreyer I."/>
            <person name="Elias M."/>
            <person name="Engstrom E.M."/>
            <person name="Estelle M."/>
            <person name="Feng L."/>
            <person name="Finet C."/>
            <person name="Floyd S.K."/>
            <person name="Frommer W.B."/>
            <person name="Fujita T."/>
            <person name="Gramzow L."/>
            <person name="Gutensohn M."/>
            <person name="Harholt J."/>
            <person name="Hattori M."/>
            <person name="Heyl A."/>
            <person name="Hirai T."/>
            <person name="Hiwatashi Y."/>
            <person name="Ishikawa M."/>
            <person name="Iwata M."/>
            <person name="Karol K.G."/>
            <person name="Koehler B."/>
            <person name="Kolukisaoglu U."/>
            <person name="Kubo M."/>
            <person name="Kurata T."/>
            <person name="Lalonde S."/>
            <person name="Li K."/>
            <person name="Li Y."/>
            <person name="Litt A."/>
            <person name="Lyons E."/>
            <person name="Manning G."/>
            <person name="Maruyama T."/>
            <person name="Michael T.P."/>
            <person name="Mikami K."/>
            <person name="Miyazaki S."/>
            <person name="Morinaga S."/>
            <person name="Murata T."/>
            <person name="Mueller-Roeber B."/>
            <person name="Nelson D.R."/>
            <person name="Obara M."/>
            <person name="Oguri Y."/>
            <person name="Olmstead R.G."/>
            <person name="Onodera N."/>
            <person name="Petersen B.L."/>
            <person name="Pils B."/>
            <person name="Prigge M."/>
            <person name="Rensing S.A."/>
            <person name="Riano-Pachon D.M."/>
            <person name="Roberts A.W."/>
            <person name="Sato Y."/>
            <person name="Scheller H.V."/>
            <person name="Schulz B."/>
            <person name="Schulz C."/>
            <person name="Shakirov E.V."/>
            <person name="Shibagaki N."/>
            <person name="Shinohara N."/>
            <person name="Shippen D.E."/>
            <person name="Soerensen I."/>
            <person name="Sotooka R."/>
            <person name="Sugimoto N."/>
            <person name="Sugita M."/>
            <person name="Sumikawa N."/>
            <person name="Tanurdzic M."/>
            <person name="Theissen G."/>
            <person name="Ulvskov P."/>
            <person name="Wakazuki S."/>
            <person name="Weng J.K."/>
            <person name="Willats W.W."/>
            <person name="Wipf D."/>
            <person name="Wolf P.G."/>
            <person name="Yang L."/>
            <person name="Zimmer A.D."/>
            <person name="Zhu Q."/>
            <person name="Mitros T."/>
            <person name="Hellsten U."/>
            <person name="Loque D."/>
            <person name="Otillar R."/>
            <person name="Salamov A."/>
            <person name="Schmutz J."/>
            <person name="Shapiro H."/>
            <person name="Lindquist E."/>
            <person name="Lucas S."/>
            <person name="Rokhsar D."/>
            <person name="Grigoriev I.V."/>
        </authorList>
    </citation>
    <scope>NUCLEOTIDE SEQUENCE [LARGE SCALE GENOMIC DNA]</scope>
</reference>
<keyword evidence="2" id="KW-0732">Signal</keyword>
<name>D8SLW0_SELML</name>
<dbReference type="Gramene" id="EFJ14840">
    <property type="protein sequence ID" value="EFJ14840"/>
    <property type="gene ID" value="SELMODRAFT_423491"/>
</dbReference>
<organism evidence="4">
    <name type="scientific">Selaginella moellendorffii</name>
    <name type="common">Spikemoss</name>
    <dbReference type="NCBI Taxonomy" id="88036"/>
    <lineage>
        <taxon>Eukaryota</taxon>
        <taxon>Viridiplantae</taxon>
        <taxon>Streptophyta</taxon>
        <taxon>Embryophyta</taxon>
        <taxon>Tracheophyta</taxon>
        <taxon>Lycopodiopsida</taxon>
        <taxon>Selaginellales</taxon>
        <taxon>Selaginellaceae</taxon>
        <taxon>Selaginella</taxon>
    </lineage>
</organism>
<proteinExistence type="predicted"/>
<accession>D8SLW0</accession>
<dbReference type="Proteomes" id="UP000001514">
    <property type="component" value="Unassembled WGS sequence"/>
</dbReference>
<evidence type="ECO:0000256" key="2">
    <source>
        <dbReference type="SAM" id="SignalP"/>
    </source>
</evidence>
<sequence length="160" mass="17478">MALALKWLAFLVLLIFVIAENGNVVLGSRDFTGIVLPVGSSISDGSLFLFRRLLRKVQVPMLWEPVERGGLEHGALSFREIRRPKLGDSDLSPGKILASFTLLIHQEKTIQFHEEIMEGDGDDMPMPMPSLKGGHDAKAEWPSGPGTSISGPNVTNKYGP</sequence>
<evidence type="ECO:0000313" key="3">
    <source>
        <dbReference type="EMBL" id="EFJ14840.1"/>
    </source>
</evidence>
<dbReference type="InParanoid" id="D8SLW0"/>
<dbReference type="EMBL" id="GL377626">
    <property type="protein sequence ID" value="EFJ14840.1"/>
    <property type="molecule type" value="Genomic_DNA"/>
</dbReference>
<protein>
    <submittedName>
        <fullName evidence="3">Uncharacterized protein</fullName>
    </submittedName>
</protein>
<dbReference type="HOGENOM" id="CLU_1655175_0_0_1"/>
<gene>
    <name evidence="3" type="ORF">SELMODRAFT_423491</name>
</gene>
<feature type="region of interest" description="Disordered" evidence="1">
    <location>
        <begin position="120"/>
        <end position="160"/>
    </location>
</feature>
<keyword evidence="4" id="KW-1185">Reference proteome</keyword>
<feature type="signal peptide" evidence="2">
    <location>
        <begin position="1"/>
        <end position="19"/>
    </location>
</feature>
<evidence type="ECO:0000313" key="4">
    <source>
        <dbReference type="Proteomes" id="UP000001514"/>
    </source>
</evidence>
<dbReference type="AlphaFoldDB" id="D8SLW0"/>
<feature type="compositionally biased region" description="Polar residues" evidence="1">
    <location>
        <begin position="145"/>
        <end position="160"/>
    </location>
</feature>
<feature type="chain" id="PRO_5003122833" evidence="2">
    <location>
        <begin position="20"/>
        <end position="160"/>
    </location>
</feature>
<dbReference type="KEGG" id="smo:SELMODRAFT_423491"/>
<evidence type="ECO:0000256" key="1">
    <source>
        <dbReference type="SAM" id="MobiDB-lite"/>
    </source>
</evidence>